<organism evidence="1 2">
    <name type="scientific">Tsukamurella conjunctivitidis</name>
    <dbReference type="NCBI Taxonomy" id="2592068"/>
    <lineage>
        <taxon>Bacteria</taxon>
        <taxon>Bacillati</taxon>
        <taxon>Actinomycetota</taxon>
        <taxon>Actinomycetes</taxon>
        <taxon>Mycobacteriales</taxon>
        <taxon>Tsukamurellaceae</taxon>
        <taxon>Tsukamurella</taxon>
    </lineage>
</organism>
<keyword evidence="2" id="KW-1185">Reference proteome</keyword>
<dbReference type="EMBL" id="VIGX01000002">
    <property type="protein sequence ID" value="TWS29752.1"/>
    <property type="molecule type" value="Genomic_DNA"/>
</dbReference>
<protein>
    <submittedName>
        <fullName evidence="1">DUF4279 domain-containing protein</fullName>
    </submittedName>
</protein>
<dbReference type="InterPro" id="IPR025459">
    <property type="entry name" value="DUF4279"/>
</dbReference>
<reference evidence="1 2" key="1">
    <citation type="submission" date="2019-06" db="EMBL/GenBank/DDBJ databases">
        <title>Tsukamurella conjunctivitidis sp. nov., Tsukamurella assacharolytica sp. nov. and Tsukamurella sputae sp. nov. isolated from patients with conjunctivitis, bacteraemia (lymphoma) and respiratory infection (sputum) in Hong Kong.</title>
        <authorList>
            <person name="Teng J.L.L."/>
            <person name="Lee H.H."/>
            <person name="Fong J.Y.H."/>
            <person name="Fok K.M.N."/>
            <person name="Lau S.K.P."/>
            <person name="Woo P.C.Y."/>
        </authorList>
    </citation>
    <scope>NUCLEOTIDE SEQUENCE [LARGE SCALE GENOMIC DNA]</scope>
    <source>
        <strain evidence="1 2">HKU72</strain>
    </source>
</reference>
<name>A0A5C5S4G0_9ACTN</name>
<dbReference type="Proteomes" id="UP000319375">
    <property type="component" value="Unassembled WGS sequence"/>
</dbReference>
<dbReference type="AlphaFoldDB" id="A0A5C5S4G0"/>
<gene>
    <name evidence="1" type="ORF">FK530_04220</name>
</gene>
<proteinExistence type="predicted"/>
<comment type="caution">
    <text evidence="1">The sequence shown here is derived from an EMBL/GenBank/DDBJ whole genome shotgun (WGS) entry which is preliminary data.</text>
</comment>
<accession>A0A5C5S4G0</accession>
<evidence type="ECO:0000313" key="2">
    <source>
        <dbReference type="Proteomes" id="UP000319375"/>
    </source>
</evidence>
<sequence>MARSRSVSGRRLVGSTRSMSCTVDRLAIRPPMVSPANTPLNPCVREPSVDHMPPVHRAVASLQLSGDTLDPLIITRILGTPPTQSYGRGDLVPAGHGTRTAQFGLWSLGAEDTEPADIDTQVAQLLSGLPADLGVWRELSDRYALRLFCGWFLQGGNEGVVLSATTLGALAERGISLDLDIYSAPHRFNDPV</sequence>
<dbReference type="Pfam" id="PF14106">
    <property type="entry name" value="DUF4279"/>
    <property type="match status" value="1"/>
</dbReference>
<evidence type="ECO:0000313" key="1">
    <source>
        <dbReference type="EMBL" id="TWS29752.1"/>
    </source>
</evidence>